<evidence type="ECO:0000313" key="7">
    <source>
        <dbReference type="Proteomes" id="UP001469553"/>
    </source>
</evidence>
<dbReference type="InterPro" id="IPR025155">
    <property type="entry name" value="WxxW_domain"/>
</dbReference>
<comment type="subcellular location">
    <subcellularLocation>
        <location evidence="1">Secreted</location>
    </subcellularLocation>
</comment>
<proteinExistence type="predicted"/>
<comment type="caution">
    <text evidence="6">The sequence shown here is derived from an EMBL/GenBank/DDBJ whole genome shotgun (WGS) entry which is preliminary data.</text>
</comment>
<dbReference type="EMBL" id="JAHRIP010001243">
    <property type="protein sequence ID" value="MEQ2280167.1"/>
    <property type="molecule type" value="Genomic_DNA"/>
</dbReference>
<keyword evidence="7" id="KW-1185">Reference proteome</keyword>
<sequence>MSVFLDKPCHCYDPAAWVCGTKSTRNTCENRFYVQAWTQWFDRDDASGTGDWELIADIRKENPGKLCSNPRDIEAVTLSGLSVSKAGENIFRNDLKSGFVCRNSDQPDGLCHDYKVRFSCEPDSCDNVCWTKWYNRDRPSGTGDWELLSDLIKENPGRRICVEPVYIEAATVDGEIPAIKTGESFYA</sequence>
<protein>
    <recommendedName>
        <fullName evidence="5">WxxW domain-containing protein</fullName>
    </recommendedName>
</protein>
<name>A0ABV0XFC5_9TELE</name>
<evidence type="ECO:0000313" key="6">
    <source>
        <dbReference type="EMBL" id="MEQ2280167.1"/>
    </source>
</evidence>
<evidence type="ECO:0000256" key="3">
    <source>
        <dbReference type="ARBA" id="ARBA00022729"/>
    </source>
</evidence>
<evidence type="ECO:0000256" key="2">
    <source>
        <dbReference type="ARBA" id="ARBA00022525"/>
    </source>
</evidence>
<keyword evidence="3" id="KW-0732">Signal</keyword>
<dbReference type="PANTHER" id="PTHR15031">
    <property type="entry name" value="CARTILAGE INTERMEDIATE LAYER PROTEIN CLIP"/>
    <property type="match status" value="1"/>
</dbReference>
<keyword evidence="4" id="KW-0325">Glycoprotein</keyword>
<organism evidence="6 7">
    <name type="scientific">Ameca splendens</name>
    <dbReference type="NCBI Taxonomy" id="208324"/>
    <lineage>
        <taxon>Eukaryota</taxon>
        <taxon>Metazoa</taxon>
        <taxon>Chordata</taxon>
        <taxon>Craniata</taxon>
        <taxon>Vertebrata</taxon>
        <taxon>Euteleostomi</taxon>
        <taxon>Actinopterygii</taxon>
        <taxon>Neopterygii</taxon>
        <taxon>Teleostei</taxon>
        <taxon>Neoteleostei</taxon>
        <taxon>Acanthomorphata</taxon>
        <taxon>Ovalentaria</taxon>
        <taxon>Atherinomorphae</taxon>
        <taxon>Cyprinodontiformes</taxon>
        <taxon>Goodeidae</taxon>
        <taxon>Ameca</taxon>
    </lineage>
</organism>
<evidence type="ECO:0000256" key="4">
    <source>
        <dbReference type="ARBA" id="ARBA00023180"/>
    </source>
</evidence>
<gene>
    <name evidence="6" type="ORF">AMECASPLE_016869</name>
</gene>
<evidence type="ECO:0000256" key="1">
    <source>
        <dbReference type="ARBA" id="ARBA00004613"/>
    </source>
</evidence>
<evidence type="ECO:0000259" key="5">
    <source>
        <dbReference type="Pfam" id="PF13330"/>
    </source>
</evidence>
<keyword evidence="2" id="KW-0964">Secreted</keyword>
<feature type="domain" description="WxxW" evidence="5">
    <location>
        <begin position="37"/>
        <end position="120"/>
    </location>
</feature>
<dbReference type="InterPro" id="IPR039675">
    <property type="entry name" value="CILP1/CILP2"/>
</dbReference>
<feature type="domain" description="WxxW" evidence="5">
    <location>
        <begin position="130"/>
        <end position="185"/>
    </location>
</feature>
<dbReference type="Proteomes" id="UP001469553">
    <property type="component" value="Unassembled WGS sequence"/>
</dbReference>
<dbReference type="Pfam" id="PF13330">
    <property type="entry name" value="Mucin2_WxxW"/>
    <property type="match status" value="2"/>
</dbReference>
<dbReference type="PANTHER" id="PTHR15031:SF4">
    <property type="entry name" value="CARTILAGE INTERMEDIATE LAYER PROTEIN 1"/>
    <property type="match status" value="1"/>
</dbReference>
<reference evidence="6 7" key="1">
    <citation type="submission" date="2021-06" db="EMBL/GenBank/DDBJ databases">
        <authorList>
            <person name="Palmer J.M."/>
        </authorList>
    </citation>
    <scope>NUCLEOTIDE SEQUENCE [LARGE SCALE GENOMIC DNA]</scope>
    <source>
        <strain evidence="6 7">AS_MEX2019</strain>
        <tissue evidence="6">Muscle</tissue>
    </source>
</reference>
<accession>A0ABV0XFC5</accession>